<accession>A0A8D9HAZ1</accession>
<dbReference type="EMBL" id="LS974618">
    <property type="protein sequence ID" value="CAG7896026.1"/>
    <property type="molecule type" value="Genomic_DNA"/>
</dbReference>
<dbReference type="AlphaFoldDB" id="A0A8D9HAZ1"/>
<protein>
    <submittedName>
        <fullName evidence="2">Uncharacterized protein</fullName>
    </submittedName>
</protein>
<gene>
    <name evidence="2" type="ORF">BRAPAZ1V2_A02P49780.2</name>
</gene>
<name>A0A8D9HAZ1_BRACM</name>
<dbReference type="Gramene" id="A02p49780.2_BraZ1">
    <property type="protein sequence ID" value="A02p49780.2_BraZ1.CDS.1"/>
    <property type="gene ID" value="A02g49780.2_BraZ1"/>
</dbReference>
<evidence type="ECO:0000313" key="3">
    <source>
        <dbReference type="Proteomes" id="UP000694005"/>
    </source>
</evidence>
<dbReference type="Proteomes" id="UP000694005">
    <property type="component" value="Chromosome A02"/>
</dbReference>
<organism evidence="2 3">
    <name type="scientific">Brassica campestris</name>
    <name type="common">Field mustard</name>
    <dbReference type="NCBI Taxonomy" id="3711"/>
    <lineage>
        <taxon>Eukaryota</taxon>
        <taxon>Viridiplantae</taxon>
        <taxon>Streptophyta</taxon>
        <taxon>Embryophyta</taxon>
        <taxon>Tracheophyta</taxon>
        <taxon>Spermatophyta</taxon>
        <taxon>Magnoliopsida</taxon>
        <taxon>eudicotyledons</taxon>
        <taxon>Gunneridae</taxon>
        <taxon>Pentapetalae</taxon>
        <taxon>rosids</taxon>
        <taxon>malvids</taxon>
        <taxon>Brassicales</taxon>
        <taxon>Brassicaceae</taxon>
        <taxon>Brassiceae</taxon>
        <taxon>Brassica</taxon>
    </lineage>
</organism>
<feature type="non-terminal residue" evidence="2">
    <location>
        <position position="49"/>
    </location>
</feature>
<evidence type="ECO:0000313" key="2">
    <source>
        <dbReference type="EMBL" id="CAG7896026.1"/>
    </source>
</evidence>
<reference evidence="2 3" key="1">
    <citation type="submission" date="2021-07" db="EMBL/GenBank/DDBJ databases">
        <authorList>
            <consortium name="Genoscope - CEA"/>
            <person name="William W."/>
        </authorList>
    </citation>
    <scope>NUCLEOTIDE SEQUENCE [LARGE SCALE GENOMIC DNA]</scope>
</reference>
<proteinExistence type="predicted"/>
<feature type="region of interest" description="Disordered" evidence="1">
    <location>
        <begin position="1"/>
        <end position="49"/>
    </location>
</feature>
<sequence>MLEEPSPPGNKASRPSPENKVRTPESEPVGLNRNRKPKTRRSLPLSRQN</sequence>
<evidence type="ECO:0000256" key="1">
    <source>
        <dbReference type="SAM" id="MobiDB-lite"/>
    </source>
</evidence>